<keyword evidence="6" id="KW-0862">Zinc</keyword>
<dbReference type="InterPro" id="IPR045834">
    <property type="entry name" value="Csd3_N2"/>
</dbReference>
<dbReference type="InterPro" id="IPR050570">
    <property type="entry name" value="Cell_wall_metabolism_enzyme"/>
</dbReference>
<comment type="cofactor">
    <cofactor evidence="1">
        <name>Zn(2+)</name>
        <dbReference type="ChEBI" id="CHEBI:29105"/>
    </cofactor>
</comment>
<keyword evidence="12" id="KW-1185">Reference proteome</keyword>
<evidence type="ECO:0000256" key="5">
    <source>
        <dbReference type="ARBA" id="ARBA00022801"/>
    </source>
</evidence>
<proteinExistence type="predicted"/>
<feature type="domain" description="Csd3-like second N-terminal" evidence="10">
    <location>
        <begin position="184"/>
        <end position="304"/>
    </location>
</feature>
<dbReference type="EMBL" id="JBAKAR010000001">
    <property type="protein sequence ID" value="MEL0611570.1"/>
    <property type="molecule type" value="Genomic_DNA"/>
</dbReference>
<evidence type="ECO:0000259" key="10">
    <source>
        <dbReference type="Pfam" id="PF19425"/>
    </source>
</evidence>
<dbReference type="Pfam" id="PF19425">
    <property type="entry name" value="Csd3_N2"/>
    <property type="match status" value="1"/>
</dbReference>
<protein>
    <submittedName>
        <fullName evidence="11">Peptidoglycan DD-metalloendopeptidase family protein</fullName>
    </submittedName>
</protein>
<evidence type="ECO:0000313" key="12">
    <source>
        <dbReference type="Proteomes" id="UP001379949"/>
    </source>
</evidence>
<evidence type="ECO:0000256" key="6">
    <source>
        <dbReference type="ARBA" id="ARBA00022833"/>
    </source>
</evidence>
<dbReference type="PANTHER" id="PTHR21666">
    <property type="entry name" value="PEPTIDASE-RELATED"/>
    <property type="match status" value="1"/>
</dbReference>
<gene>
    <name evidence="11" type="ORF">V6242_00315</name>
</gene>
<keyword evidence="3" id="KW-0645">Protease</keyword>
<evidence type="ECO:0000256" key="4">
    <source>
        <dbReference type="ARBA" id="ARBA00022723"/>
    </source>
</evidence>
<evidence type="ECO:0000256" key="3">
    <source>
        <dbReference type="ARBA" id="ARBA00022670"/>
    </source>
</evidence>
<reference evidence="11 12" key="1">
    <citation type="submission" date="2024-02" db="EMBL/GenBank/DDBJ databases">
        <title>Bacteria isolated from the canopy kelp, Nereocystis luetkeana.</title>
        <authorList>
            <person name="Pfister C.A."/>
            <person name="Younker I.T."/>
            <person name="Light S.H."/>
        </authorList>
    </citation>
    <scope>NUCLEOTIDE SEQUENCE [LARGE SCALE GENOMIC DNA]</scope>
    <source>
        <strain evidence="11 12">TI.4.07</strain>
    </source>
</reference>
<evidence type="ECO:0000256" key="7">
    <source>
        <dbReference type="ARBA" id="ARBA00023049"/>
    </source>
</evidence>
<name>A0ABU9FZX6_9GAMM</name>
<comment type="caution">
    <text evidence="11">The sequence shown here is derived from an EMBL/GenBank/DDBJ whole genome shotgun (WGS) entry which is preliminary data.</text>
</comment>
<dbReference type="Proteomes" id="UP001379949">
    <property type="component" value="Unassembled WGS sequence"/>
</dbReference>
<dbReference type="CDD" id="cd12797">
    <property type="entry name" value="M23_peptidase"/>
    <property type="match status" value="1"/>
</dbReference>
<dbReference type="SUPFAM" id="SSF51261">
    <property type="entry name" value="Duplicated hybrid motif"/>
    <property type="match status" value="1"/>
</dbReference>
<evidence type="ECO:0000256" key="1">
    <source>
        <dbReference type="ARBA" id="ARBA00001947"/>
    </source>
</evidence>
<comment type="subcellular location">
    <subcellularLocation>
        <location evidence="2">Cell envelope</location>
    </subcellularLocation>
</comment>
<keyword evidence="7" id="KW-0482">Metalloprotease</keyword>
<evidence type="ECO:0000259" key="9">
    <source>
        <dbReference type="Pfam" id="PF04225"/>
    </source>
</evidence>
<keyword evidence="5" id="KW-0378">Hydrolase</keyword>
<dbReference type="InterPro" id="IPR016047">
    <property type="entry name" value="M23ase_b-sheet_dom"/>
</dbReference>
<organism evidence="11 12">
    <name type="scientific">Marinomonas arenicola</name>
    <dbReference type="NCBI Taxonomy" id="569601"/>
    <lineage>
        <taxon>Bacteria</taxon>
        <taxon>Pseudomonadati</taxon>
        <taxon>Pseudomonadota</taxon>
        <taxon>Gammaproteobacteria</taxon>
        <taxon>Oceanospirillales</taxon>
        <taxon>Oceanospirillaceae</taxon>
        <taxon>Marinomonas</taxon>
    </lineage>
</organism>
<dbReference type="Gene3D" id="2.70.70.10">
    <property type="entry name" value="Glucose Permease (Domain IIA)"/>
    <property type="match status" value="1"/>
</dbReference>
<accession>A0ABU9FZX6</accession>
<dbReference type="PANTHER" id="PTHR21666:SF292">
    <property type="entry name" value="MUREIN DD-ENDOPEPTIDASE MEPM"/>
    <property type="match status" value="1"/>
</dbReference>
<dbReference type="Pfam" id="PF04225">
    <property type="entry name" value="LysM_OapA"/>
    <property type="match status" value="1"/>
</dbReference>
<sequence>MSSENRLSRWTPSGPKAWLLLILSVFVLLMLVYRALVAPSPDPETYVLPNSTTSEVAISPVEQPAAKTTDSKGTLLSTDPLQSVVSAAPVPHVINHVIKSGETLEKIFNRLGLSRSVMYSILEADEEYLVLDPLLAGDTLSFELDDEGKLKSLSRRINPSKSISYVRHDNGGYSYQENALPINYSQEALHGKIAGSFYQSAKKLGLSDANIVIISDLFKTRIDFRKDPRAGDSFDVVVETGDVNGESVGKMQLEAIQLTIKGETYHAFLHSDGRFYDQNGNGLTPALLRWPTKIHYRISSPFNPHRRHPITGRLSPHNGTDLAAPSGTKVLATGDGVVTRVAYQKYAGKYLDVDNLGPYSTRFLHLSKILVKKGQHVKRGQVIALSGNTGRTTGAHLHYELHVNGKPVNAMTTDIPTLQEIPNAKMPEFKRHVEQWVAMMNDTPY</sequence>
<evidence type="ECO:0000259" key="8">
    <source>
        <dbReference type="Pfam" id="PF01551"/>
    </source>
</evidence>
<dbReference type="InterPro" id="IPR011055">
    <property type="entry name" value="Dup_hybrid_motif"/>
</dbReference>
<evidence type="ECO:0000256" key="2">
    <source>
        <dbReference type="ARBA" id="ARBA00004196"/>
    </source>
</evidence>
<dbReference type="RefSeq" id="WP_341562664.1">
    <property type="nucleotide sequence ID" value="NZ_JBAKAQ010000001.1"/>
</dbReference>
<feature type="domain" description="Opacity-associated protein A LysM-like" evidence="9">
    <location>
        <begin position="95"/>
        <end position="176"/>
    </location>
</feature>
<evidence type="ECO:0000313" key="11">
    <source>
        <dbReference type="EMBL" id="MEL0611570.1"/>
    </source>
</evidence>
<keyword evidence="4" id="KW-0479">Metal-binding</keyword>
<dbReference type="Pfam" id="PF01551">
    <property type="entry name" value="Peptidase_M23"/>
    <property type="match status" value="1"/>
</dbReference>
<dbReference type="InterPro" id="IPR007340">
    <property type="entry name" value="LysM_Opacity-associatedA"/>
</dbReference>
<feature type="domain" description="M23ase beta-sheet core" evidence="8">
    <location>
        <begin position="316"/>
        <end position="409"/>
    </location>
</feature>
<dbReference type="Gene3D" id="3.10.450.350">
    <property type="match status" value="2"/>
</dbReference>